<gene>
    <name evidence="3" type="ORF">NW766_003249</name>
</gene>
<feature type="transmembrane region" description="Helical" evidence="2">
    <location>
        <begin position="324"/>
        <end position="341"/>
    </location>
</feature>
<feature type="transmembrane region" description="Helical" evidence="2">
    <location>
        <begin position="24"/>
        <end position="42"/>
    </location>
</feature>
<proteinExistence type="predicted"/>
<keyword evidence="2" id="KW-0472">Membrane</keyword>
<feature type="transmembrane region" description="Helical" evidence="2">
    <location>
        <begin position="347"/>
        <end position="369"/>
    </location>
</feature>
<feature type="compositionally biased region" description="Basic and acidic residues" evidence="1">
    <location>
        <begin position="204"/>
        <end position="217"/>
    </location>
</feature>
<organism evidence="3 4">
    <name type="scientific">Fusarium irregulare</name>
    <dbReference type="NCBI Taxonomy" id="2494466"/>
    <lineage>
        <taxon>Eukaryota</taxon>
        <taxon>Fungi</taxon>
        <taxon>Dikarya</taxon>
        <taxon>Ascomycota</taxon>
        <taxon>Pezizomycotina</taxon>
        <taxon>Sordariomycetes</taxon>
        <taxon>Hypocreomycetidae</taxon>
        <taxon>Hypocreales</taxon>
        <taxon>Nectriaceae</taxon>
        <taxon>Fusarium</taxon>
        <taxon>Fusarium incarnatum-equiseti species complex</taxon>
    </lineage>
</organism>
<evidence type="ECO:0000256" key="2">
    <source>
        <dbReference type="SAM" id="Phobius"/>
    </source>
</evidence>
<keyword evidence="4" id="KW-1185">Reference proteome</keyword>
<name>A0A9W8UDY6_9HYPO</name>
<protein>
    <submittedName>
        <fullName evidence="3">Uncharacterized protein</fullName>
    </submittedName>
</protein>
<evidence type="ECO:0000313" key="4">
    <source>
        <dbReference type="Proteomes" id="UP001152130"/>
    </source>
</evidence>
<comment type="caution">
    <text evidence="3">The sequence shown here is derived from an EMBL/GenBank/DDBJ whole genome shotgun (WGS) entry which is preliminary data.</text>
</comment>
<reference evidence="3" key="1">
    <citation type="submission" date="2022-10" db="EMBL/GenBank/DDBJ databases">
        <title>Fusarium specimens isolated from Avocado Roots.</title>
        <authorList>
            <person name="Stajich J."/>
            <person name="Roper C."/>
            <person name="Heimlech-Rivalta G."/>
        </authorList>
    </citation>
    <scope>NUCLEOTIDE SEQUENCE</scope>
    <source>
        <strain evidence="3">CF00143</strain>
    </source>
</reference>
<feature type="region of interest" description="Disordered" evidence="1">
    <location>
        <begin position="148"/>
        <end position="231"/>
    </location>
</feature>
<sequence length="477" mass="54860">MATGNTMNDDTVGWQSSPRDRGTVTLIWGCVTTIFACSWTILHLNVPALTDSAWTRFLRKAKWMAITIVFPEFILSKAICDLRLALRELREFDENLRSNENDVKWKTSFMLQGDMRAFEWSWRVEYPRYARLIYRLLVLKPPVQNIDETLSSSNETESEGMELTTLHNNEEEQGQGEREQQEQVEEEVSSPRYPATSFGQELEAQGRSHGPMDRFRDPTPPNKSARSGREIDSTQSIALSHLVPKTQVWTVVHSYFAQMGGLAYMDTLNVKYGGRTNAHRYTVLTASKLSPRYIWHDTHPLQNLVLGKDDIEDKSKADSFVKSIAVFQIAWLVLNVIARAIKKLPITQLEIATIAFALMAILTYATNWWKPKDVSRPIRLIHPCEGEPRSVNARDFMQSFMIRLRQPHKAEENSRDIPDIERVPNDWVWMEGQTPLFYHLIVSNEDRTSLLESSKLALSYFTCAGSRFECRHELLEG</sequence>
<keyword evidence="2" id="KW-0812">Transmembrane</keyword>
<evidence type="ECO:0000256" key="1">
    <source>
        <dbReference type="SAM" id="MobiDB-lite"/>
    </source>
</evidence>
<dbReference type="PANTHER" id="PTHR35043">
    <property type="entry name" value="TRANSCRIPTION FACTOR DOMAIN-CONTAINING PROTEIN"/>
    <property type="match status" value="1"/>
</dbReference>
<dbReference type="PANTHER" id="PTHR35043:SF8">
    <property type="entry name" value="DUF4220 DOMAIN-CONTAINING PROTEIN"/>
    <property type="match status" value="1"/>
</dbReference>
<evidence type="ECO:0000313" key="3">
    <source>
        <dbReference type="EMBL" id="KAJ4019515.1"/>
    </source>
</evidence>
<dbReference type="AlphaFoldDB" id="A0A9W8UDY6"/>
<dbReference type="Proteomes" id="UP001152130">
    <property type="component" value="Unassembled WGS sequence"/>
</dbReference>
<accession>A0A9W8UDY6</accession>
<keyword evidence="2" id="KW-1133">Transmembrane helix</keyword>
<dbReference type="EMBL" id="JAPDHF010000004">
    <property type="protein sequence ID" value="KAJ4019515.1"/>
    <property type="molecule type" value="Genomic_DNA"/>
</dbReference>